<evidence type="ECO:0000313" key="9">
    <source>
        <dbReference type="EMBL" id="MDT0440793.1"/>
    </source>
</evidence>
<sequence length="79" mass="8959">METGTHRRIDQPGRAVLRRPQEPRRESHRLVSNADLDAIVVGAGFSGLYALHRLREQGLRVRILEKADAVGGTWLVNRY</sequence>
<dbReference type="InterPro" id="IPR036188">
    <property type="entry name" value="FAD/NAD-bd_sf"/>
</dbReference>
<dbReference type="Pfam" id="PF13450">
    <property type="entry name" value="NAD_binding_8"/>
    <property type="match status" value="1"/>
</dbReference>
<protein>
    <submittedName>
        <fullName evidence="9">NAD(P)-binding protein</fullName>
    </submittedName>
</protein>
<feature type="compositionally biased region" description="Basic and acidic residues" evidence="8">
    <location>
        <begin position="1"/>
        <end position="11"/>
    </location>
</feature>
<evidence type="ECO:0000256" key="8">
    <source>
        <dbReference type="SAM" id="MobiDB-lite"/>
    </source>
</evidence>
<dbReference type="Gene3D" id="3.50.50.60">
    <property type="entry name" value="FAD/NAD(P)-binding domain"/>
    <property type="match status" value="1"/>
</dbReference>
<keyword evidence="5" id="KW-0521">NADP</keyword>
<keyword evidence="6" id="KW-0560">Oxidoreductase</keyword>
<comment type="similarity">
    <text evidence="2">Belongs to the FAD-binding monooxygenase family.</text>
</comment>
<keyword evidence="10" id="KW-1185">Reference proteome</keyword>
<dbReference type="PANTHER" id="PTHR43098:SF3">
    <property type="entry name" value="L-ORNITHINE N(5)-MONOOXYGENASE-RELATED"/>
    <property type="match status" value="1"/>
</dbReference>
<dbReference type="SUPFAM" id="SSF51905">
    <property type="entry name" value="FAD/NAD(P)-binding domain"/>
    <property type="match status" value="1"/>
</dbReference>
<evidence type="ECO:0000256" key="3">
    <source>
        <dbReference type="ARBA" id="ARBA00022630"/>
    </source>
</evidence>
<evidence type="ECO:0000256" key="6">
    <source>
        <dbReference type="ARBA" id="ARBA00023002"/>
    </source>
</evidence>
<evidence type="ECO:0000256" key="2">
    <source>
        <dbReference type="ARBA" id="ARBA00010139"/>
    </source>
</evidence>
<accession>A0ABD5F2L3</accession>
<feature type="region of interest" description="Disordered" evidence="8">
    <location>
        <begin position="1"/>
        <end position="29"/>
    </location>
</feature>
<dbReference type="EMBL" id="JAVRES010000240">
    <property type="protein sequence ID" value="MDT0440793.1"/>
    <property type="molecule type" value="Genomic_DNA"/>
</dbReference>
<dbReference type="PANTHER" id="PTHR43098">
    <property type="entry name" value="L-ORNITHINE N(5)-MONOOXYGENASE-RELATED"/>
    <property type="match status" value="1"/>
</dbReference>
<keyword evidence="3" id="KW-0285">Flavoprotein</keyword>
<dbReference type="Proteomes" id="UP001183535">
    <property type="component" value="Unassembled WGS sequence"/>
</dbReference>
<evidence type="ECO:0000256" key="1">
    <source>
        <dbReference type="ARBA" id="ARBA00001974"/>
    </source>
</evidence>
<organism evidence="9 10">
    <name type="scientific">Streptomyces doudnae</name>
    <dbReference type="NCBI Taxonomy" id="3075536"/>
    <lineage>
        <taxon>Bacteria</taxon>
        <taxon>Bacillati</taxon>
        <taxon>Actinomycetota</taxon>
        <taxon>Actinomycetes</taxon>
        <taxon>Kitasatosporales</taxon>
        <taxon>Streptomycetaceae</taxon>
        <taxon>Streptomyces</taxon>
    </lineage>
</organism>
<evidence type="ECO:0000256" key="7">
    <source>
        <dbReference type="ARBA" id="ARBA00023033"/>
    </source>
</evidence>
<feature type="non-terminal residue" evidence="9">
    <location>
        <position position="79"/>
    </location>
</feature>
<dbReference type="GO" id="GO:0016709">
    <property type="term" value="F:oxidoreductase activity, acting on paired donors, with incorporation or reduction of molecular oxygen, NAD(P)H as one donor, and incorporation of one atom of oxygen"/>
    <property type="evidence" value="ECO:0007669"/>
    <property type="project" value="UniProtKB-ARBA"/>
</dbReference>
<evidence type="ECO:0000256" key="4">
    <source>
        <dbReference type="ARBA" id="ARBA00022827"/>
    </source>
</evidence>
<name>A0ABD5F2L3_9ACTN</name>
<keyword evidence="7" id="KW-0503">Monooxygenase</keyword>
<reference evidence="10" key="1">
    <citation type="submission" date="2023-07" db="EMBL/GenBank/DDBJ databases">
        <title>30 novel species of actinomycetes from the DSMZ collection.</title>
        <authorList>
            <person name="Nouioui I."/>
        </authorList>
    </citation>
    <scope>NUCLEOTIDE SEQUENCE [LARGE SCALE GENOMIC DNA]</scope>
    <source>
        <strain evidence="10">DSM 41981</strain>
    </source>
</reference>
<evidence type="ECO:0000256" key="5">
    <source>
        <dbReference type="ARBA" id="ARBA00022857"/>
    </source>
</evidence>
<proteinExistence type="inferred from homology"/>
<dbReference type="RefSeq" id="WP_311639033.1">
    <property type="nucleotide sequence ID" value="NZ_JAVRES010000240.1"/>
</dbReference>
<keyword evidence="4" id="KW-0274">FAD</keyword>
<comment type="cofactor">
    <cofactor evidence="1">
        <name>FAD</name>
        <dbReference type="ChEBI" id="CHEBI:57692"/>
    </cofactor>
</comment>
<dbReference type="AlphaFoldDB" id="A0ABD5F2L3"/>
<gene>
    <name evidence="9" type="ORF">RM877_39815</name>
</gene>
<feature type="compositionally biased region" description="Basic and acidic residues" evidence="8">
    <location>
        <begin position="19"/>
        <end position="29"/>
    </location>
</feature>
<evidence type="ECO:0000313" key="10">
    <source>
        <dbReference type="Proteomes" id="UP001183535"/>
    </source>
</evidence>
<comment type="caution">
    <text evidence="9">The sequence shown here is derived from an EMBL/GenBank/DDBJ whole genome shotgun (WGS) entry which is preliminary data.</text>
</comment>
<dbReference type="InterPro" id="IPR050775">
    <property type="entry name" value="FAD-binding_Monooxygenases"/>
</dbReference>